<dbReference type="FunFam" id="3.40.50.300:FF:001091">
    <property type="entry name" value="Probable disease resistance protein At1g61300"/>
    <property type="match status" value="1"/>
</dbReference>
<dbReference type="Gene3D" id="1.10.10.10">
    <property type="entry name" value="Winged helix-like DNA-binding domain superfamily/Winged helix DNA-binding domain"/>
    <property type="match status" value="1"/>
</dbReference>
<gene>
    <name evidence="8" type="ORF">FSB_LOCUS15184</name>
</gene>
<dbReference type="GO" id="GO:0043531">
    <property type="term" value="F:ADP binding"/>
    <property type="evidence" value="ECO:0007669"/>
    <property type="project" value="InterPro"/>
</dbReference>
<sequence length="956" mass="107969">MEVLAAAVGALVTVAGQILCSKMKLQSNHVDLEREMRSLMDRRDVVDFERRRADGQGQEIRAEVVTWLEDVEKLLGRANLIPEPPQGSLNCSKWYSANREVTKIFKEITGLLHAGSFVSGVVDPFPRAVEHIPGPSIRDQTTASKALARAKRLLSNNRCQIIGIWGLGGVGKTTLVRTLNNELTKAISVTGMGGLGKTTLVKNLNIKNTSMQPFGIVIWATVSKNLEMRQVQRQIAERLNLEVTTEGMERIAIRLHQRLMNEDKFLLILDDVWEKVDLKTLGVPQPEDHKGCKIILTSRRMEVCRSMMTDVEIKIDVLNDDEAWQLFCEKAGDVAHLEEIKPFAKEIVRECCGLPLAIIVVGAAMRRKTRVELWEHALNELRRSVPSIKDIEDEVYKPLKWSYDSLQGNNIKPCFLYCSLFPEDFSIKVSQLVQCWLGEGLIDEQNHVDSVNTGIDLIEKLKDTCLLEDGAREGTVKMHDVVRDVAIWIASSSEGGCKSLIRSGIGLSEISIREFSNSNPLKRVSFMNNKITWLPDCVIQCSEASTLLLQGNEPLKTVPEKFLQGFVALRVLNLSDTSIQSLPLSLLQLGDLCALLLRNCIALEELPPLGEFSRLQTLDLSGTGIRELPKGMENLSNLRQLDLSCTMNLKTFQVRIISRLPCLEVLDMRYIAYYSHGKGAEEEAHTTLEELRHLDRLLFLCISFKRITHLSSEDLSWINKLRGFQIFIDPKGNFNSKEISTTNDKRVSLRDVDISQESIEQLWGIANSLEFFNCQGLNEKIIDLGINSVGCFDGLKSLEISSVRFDLSLRPNVGLAARSDLLPNLEELTLNSLKRLESISELFGYGGLRFLKLKLLRVLFCIGQNMDLDPVVPKLRTLELRDLPKLRSICRHKETWPCLEQVTVWLCEHLKRLPLSNQNAGTIKEIEGESEWWNALEWDDHETKSSLLPYFRPTLP</sequence>
<evidence type="ECO:0000259" key="7">
    <source>
        <dbReference type="SMART" id="SM00382"/>
    </source>
</evidence>
<comment type="similarity">
    <text evidence="1">Belongs to the disease resistance NB-LRR family.</text>
</comment>
<dbReference type="Pfam" id="PF23598">
    <property type="entry name" value="LRR_14"/>
    <property type="match status" value="1"/>
</dbReference>
<dbReference type="SUPFAM" id="SSF52540">
    <property type="entry name" value="P-loop containing nucleoside triphosphate hydrolases"/>
    <property type="match status" value="2"/>
</dbReference>
<evidence type="ECO:0000256" key="2">
    <source>
        <dbReference type="ARBA" id="ARBA00022614"/>
    </source>
</evidence>
<dbReference type="InterPro" id="IPR055414">
    <property type="entry name" value="LRR_R13L4/SHOC2-like"/>
</dbReference>
<keyword evidence="3" id="KW-0677">Repeat</keyword>
<dbReference type="EMBL" id="OIVN01000911">
    <property type="protein sequence ID" value="SPC87302.1"/>
    <property type="molecule type" value="Genomic_DNA"/>
</dbReference>
<reference evidence="8" key="1">
    <citation type="submission" date="2018-02" db="EMBL/GenBank/DDBJ databases">
        <authorList>
            <person name="Cohen D.B."/>
            <person name="Kent A.D."/>
        </authorList>
    </citation>
    <scope>NUCLEOTIDE SEQUENCE</scope>
</reference>
<keyword evidence="4" id="KW-0547">Nucleotide-binding</keyword>
<accession>A0A2N9FJ84</accession>
<dbReference type="Gene3D" id="3.40.50.300">
    <property type="entry name" value="P-loop containing nucleotide triphosphate hydrolases"/>
    <property type="match status" value="2"/>
</dbReference>
<dbReference type="InterPro" id="IPR036388">
    <property type="entry name" value="WH-like_DNA-bd_sf"/>
</dbReference>
<evidence type="ECO:0000256" key="6">
    <source>
        <dbReference type="ARBA" id="ARBA00022840"/>
    </source>
</evidence>
<feature type="domain" description="AAA+ ATPase" evidence="7">
    <location>
        <begin position="158"/>
        <end position="319"/>
    </location>
</feature>
<dbReference type="Gene3D" id="3.80.10.10">
    <property type="entry name" value="Ribonuclease Inhibitor"/>
    <property type="match status" value="2"/>
</dbReference>
<dbReference type="InterPro" id="IPR050905">
    <property type="entry name" value="Plant_NBS-LRR"/>
</dbReference>
<dbReference type="SMART" id="SM00382">
    <property type="entry name" value="AAA"/>
    <property type="match status" value="1"/>
</dbReference>
<dbReference type="GO" id="GO:0006952">
    <property type="term" value="P:defense response"/>
    <property type="evidence" value="ECO:0007669"/>
    <property type="project" value="UniProtKB-KW"/>
</dbReference>
<evidence type="ECO:0000256" key="5">
    <source>
        <dbReference type="ARBA" id="ARBA00022821"/>
    </source>
</evidence>
<keyword evidence="6" id="KW-0067">ATP-binding</keyword>
<evidence type="ECO:0000256" key="3">
    <source>
        <dbReference type="ARBA" id="ARBA00022737"/>
    </source>
</evidence>
<organism evidence="8">
    <name type="scientific">Fagus sylvatica</name>
    <name type="common">Beechnut</name>
    <dbReference type="NCBI Taxonomy" id="28930"/>
    <lineage>
        <taxon>Eukaryota</taxon>
        <taxon>Viridiplantae</taxon>
        <taxon>Streptophyta</taxon>
        <taxon>Embryophyta</taxon>
        <taxon>Tracheophyta</taxon>
        <taxon>Spermatophyta</taxon>
        <taxon>Magnoliopsida</taxon>
        <taxon>eudicotyledons</taxon>
        <taxon>Gunneridae</taxon>
        <taxon>Pentapetalae</taxon>
        <taxon>rosids</taxon>
        <taxon>fabids</taxon>
        <taxon>Fagales</taxon>
        <taxon>Fagaceae</taxon>
        <taxon>Fagus</taxon>
    </lineage>
</organism>
<dbReference type="InterPro" id="IPR027417">
    <property type="entry name" value="P-loop_NTPase"/>
</dbReference>
<name>A0A2N9FJ84_FAGSY</name>
<dbReference type="FunFam" id="1.10.8.430:FF:000003">
    <property type="entry name" value="Probable disease resistance protein At5g66910"/>
    <property type="match status" value="1"/>
</dbReference>
<keyword evidence="5" id="KW-0611">Plant defense</keyword>
<dbReference type="PANTHER" id="PTHR33463:SF202">
    <property type="entry name" value="NB-ARC DOMAIN-CONTAINING PROTEIN"/>
    <property type="match status" value="1"/>
</dbReference>
<dbReference type="InterPro" id="IPR002182">
    <property type="entry name" value="NB-ARC"/>
</dbReference>
<dbReference type="InterPro" id="IPR042197">
    <property type="entry name" value="Apaf_helical"/>
</dbReference>
<dbReference type="FunFam" id="1.10.10.10:FF:000322">
    <property type="entry name" value="Probable disease resistance protein At1g63360"/>
    <property type="match status" value="1"/>
</dbReference>
<dbReference type="Pfam" id="PF23559">
    <property type="entry name" value="WHD_DRP"/>
    <property type="match status" value="1"/>
</dbReference>
<dbReference type="InterPro" id="IPR058922">
    <property type="entry name" value="WHD_DRP"/>
</dbReference>
<keyword evidence="2" id="KW-0433">Leucine-rich repeat</keyword>
<evidence type="ECO:0000313" key="8">
    <source>
        <dbReference type="EMBL" id="SPC87302.1"/>
    </source>
</evidence>
<dbReference type="Gene3D" id="1.10.8.430">
    <property type="entry name" value="Helical domain of apoptotic protease-activating factors"/>
    <property type="match status" value="1"/>
</dbReference>
<proteinExistence type="inferred from homology"/>
<dbReference type="SUPFAM" id="SSF52058">
    <property type="entry name" value="L domain-like"/>
    <property type="match status" value="1"/>
</dbReference>
<dbReference type="PRINTS" id="PR00364">
    <property type="entry name" value="DISEASERSIST"/>
</dbReference>
<dbReference type="InterPro" id="IPR003593">
    <property type="entry name" value="AAA+_ATPase"/>
</dbReference>
<evidence type="ECO:0000256" key="1">
    <source>
        <dbReference type="ARBA" id="ARBA00008894"/>
    </source>
</evidence>
<dbReference type="Pfam" id="PF00931">
    <property type="entry name" value="NB-ARC"/>
    <property type="match status" value="1"/>
</dbReference>
<protein>
    <recommendedName>
        <fullName evidence="7">AAA+ ATPase domain-containing protein</fullName>
    </recommendedName>
</protein>
<evidence type="ECO:0000256" key="4">
    <source>
        <dbReference type="ARBA" id="ARBA00022741"/>
    </source>
</evidence>
<dbReference type="AlphaFoldDB" id="A0A2N9FJ84"/>
<dbReference type="GO" id="GO:0005524">
    <property type="term" value="F:ATP binding"/>
    <property type="evidence" value="ECO:0007669"/>
    <property type="project" value="UniProtKB-KW"/>
</dbReference>
<dbReference type="PANTHER" id="PTHR33463">
    <property type="entry name" value="NB-ARC DOMAIN-CONTAINING PROTEIN-RELATED"/>
    <property type="match status" value="1"/>
</dbReference>
<dbReference type="InterPro" id="IPR032675">
    <property type="entry name" value="LRR_dom_sf"/>
</dbReference>